<reference evidence="1 2" key="1">
    <citation type="submission" date="2019-03" db="EMBL/GenBank/DDBJ databases">
        <title>First draft genome of Liparis tanakae, snailfish: a comprehensive survey of snailfish specific genes.</title>
        <authorList>
            <person name="Kim W."/>
            <person name="Song I."/>
            <person name="Jeong J.-H."/>
            <person name="Kim D."/>
            <person name="Kim S."/>
            <person name="Ryu S."/>
            <person name="Song J.Y."/>
            <person name="Lee S.K."/>
        </authorList>
    </citation>
    <scope>NUCLEOTIDE SEQUENCE [LARGE SCALE GENOMIC DNA]</scope>
    <source>
        <tissue evidence="1">Muscle</tissue>
    </source>
</reference>
<sequence>MSTSRWNRQGIAKVIRIHPLGTVNVRHRAATGPPPGRHRPDHLALNIFMIWTRDAKLSRFLLFSPVLRR</sequence>
<dbReference type="AlphaFoldDB" id="A0A4Z2GRG2"/>
<keyword evidence="2" id="KW-1185">Reference proteome</keyword>
<protein>
    <submittedName>
        <fullName evidence="1">Uncharacterized protein</fullName>
    </submittedName>
</protein>
<gene>
    <name evidence="1" type="ORF">EYF80_034070</name>
</gene>
<accession>A0A4Z2GRG2</accession>
<organism evidence="1 2">
    <name type="scientific">Liparis tanakae</name>
    <name type="common">Tanaka's snailfish</name>
    <dbReference type="NCBI Taxonomy" id="230148"/>
    <lineage>
        <taxon>Eukaryota</taxon>
        <taxon>Metazoa</taxon>
        <taxon>Chordata</taxon>
        <taxon>Craniata</taxon>
        <taxon>Vertebrata</taxon>
        <taxon>Euteleostomi</taxon>
        <taxon>Actinopterygii</taxon>
        <taxon>Neopterygii</taxon>
        <taxon>Teleostei</taxon>
        <taxon>Neoteleostei</taxon>
        <taxon>Acanthomorphata</taxon>
        <taxon>Eupercaria</taxon>
        <taxon>Perciformes</taxon>
        <taxon>Cottioidei</taxon>
        <taxon>Cottales</taxon>
        <taxon>Liparidae</taxon>
        <taxon>Liparis</taxon>
    </lineage>
</organism>
<name>A0A4Z2GRG2_9TELE</name>
<evidence type="ECO:0000313" key="2">
    <source>
        <dbReference type="Proteomes" id="UP000314294"/>
    </source>
</evidence>
<proteinExistence type="predicted"/>
<dbReference type="EMBL" id="SRLO01000448">
    <property type="protein sequence ID" value="TNN55705.1"/>
    <property type="molecule type" value="Genomic_DNA"/>
</dbReference>
<comment type="caution">
    <text evidence="1">The sequence shown here is derived from an EMBL/GenBank/DDBJ whole genome shotgun (WGS) entry which is preliminary data.</text>
</comment>
<dbReference type="Proteomes" id="UP000314294">
    <property type="component" value="Unassembled WGS sequence"/>
</dbReference>
<evidence type="ECO:0000313" key="1">
    <source>
        <dbReference type="EMBL" id="TNN55705.1"/>
    </source>
</evidence>